<dbReference type="PANTHER" id="PTHR37610:SF6">
    <property type="entry name" value="GAG-POLYPEPTIDE OF LTR COPIA-TYPE-RELATED"/>
    <property type="match status" value="1"/>
</dbReference>
<evidence type="ECO:0000313" key="3">
    <source>
        <dbReference type="Proteomes" id="UP000189701"/>
    </source>
</evidence>
<dbReference type="InterPro" id="IPR029472">
    <property type="entry name" value="Copia-like_N"/>
</dbReference>
<protein>
    <submittedName>
        <fullName evidence="4">Uncharacterized protein LOC104232933</fullName>
    </submittedName>
</protein>
<dbReference type="Pfam" id="PF14244">
    <property type="entry name" value="Retrotran_gag_3"/>
    <property type="match status" value="1"/>
</dbReference>
<reference evidence="3" key="1">
    <citation type="journal article" date="2013" name="Genome Biol.">
        <title>Reference genomes and transcriptomes of Nicotiana sylvestris and Nicotiana tomentosiformis.</title>
        <authorList>
            <person name="Sierro N."/>
            <person name="Battey J.N."/>
            <person name="Ouadi S."/>
            <person name="Bovet L."/>
            <person name="Goepfert S."/>
            <person name="Bakaher N."/>
            <person name="Peitsch M.C."/>
            <person name="Ivanov N.V."/>
        </authorList>
    </citation>
    <scope>NUCLEOTIDE SEQUENCE [LARGE SCALE GENOMIC DNA]</scope>
</reference>
<dbReference type="eggNOG" id="ENOG502S3KW">
    <property type="taxonomic scope" value="Eukaryota"/>
</dbReference>
<accession>A0A1U7X113</accession>
<dbReference type="Proteomes" id="UP000189701">
    <property type="component" value="Unplaced"/>
</dbReference>
<organism evidence="3 4">
    <name type="scientific">Nicotiana sylvestris</name>
    <name type="common">Wood tobacco</name>
    <name type="synonym">South American tobacco</name>
    <dbReference type="NCBI Taxonomy" id="4096"/>
    <lineage>
        <taxon>Eukaryota</taxon>
        <taxon>Viridiplantae</taxon>
        <taxon>Streptophyta</taxon>
        <taxon>Embryophyta</taxon>
        <taxon>Tracheophyta</taxon>
        <taxon>Spermatophyta</taxon>
        <taxon>Magnoliopsida</taxon>
        <taxon>eudicotyledons</taxon>
        <taxon>Gunneridae</taxon>
        <taxon>Pentapetalae</taxon>
        <taxon>asterids</taxon>
        <taxon>lamiids</taxon>
        <taxon>Solanales</taxon>
        <taxon>Solanaceae</taxon>
        <taxon>Nicotianoideae</taxon>
        <taxon>Nicotianeae</taxon>
        <taxon>Nicotiana</taxon>
    </lineage>
</organism>
<proteinExistence type="predicted"/>
<evidence type="ECO:0000313" key="4">
    <source>
        <dbReference type="RefSeq" id="XP_009784513.1"/>
    </source>
</evidence>
<feature type="domain" description="Retrotransposon Copia-like N-terminal" evidence="2">
    <location>
        <begin position="39"/>
        <end position="85"/>
    </location>
</feature>
<dbReference type="RefSeq" id="XP_009784513.1">
    <property type="nucleotide sequence ID" value="XM_009786211.1"/>
</dbReference>
<gene>
    <name evidence="4" type="primary">LOC104232933</name>
</gene>
<dbReference type="Pfam" id="PF14223">
    <property type="entry name" value="Retrotran_gag_2"/>
    <property type="match status" value="1"/>
</dbReference>
<name>A0A1U7X113_NICSY</name>
<dbReference type="OrthoDB" id="1302035at2759"/>
<keyword evidence="3" id="KW-1185">Reference proteome</keyword>
<sequence length="169" mass="18508">MGDETPVTPSAISKDDGTGSSAPTIAQQIDISHPYFLTPSDSPGMNLINTIFDGTSYGNLKRGVLIALSAKNKLGFITGACPPPPSQSALLTQWKRCNDMVLSWLLNSVSKEIAESVIYSQTAEELWKELEQRYGQADGTKFFQLQRELNTISQGTSDVASYFNKLKRI</sequence>
<evidence type="ECO:0000256" key="1">
    <source>
        <dbReference type="SAM" id="MobiDB-lite"/>
    </source>
</evidence>
<evidence type="ECO:0000259" key="2">
    <source>
        <dbReference type="Pfam" id="PF14244"/>
    </source>
</evidence>
<dbReference type="AlphaFoldDB" id="A0A1U7X113"/>
<reference evidence="4" key="2">
    <citation type="submission" date="2025-08" db="UniProtKB">
        <authorList>
            <consortium name="RefSeq"/>
        </authorList>
    </citation>
    <scope>IDENTIFICATION</scope>
    <source>
        <tissue evidence="4">Leaf</tissue>
    </source>
</reference>
<feature type="region of interest" description="Disordered" evidence="1">
    <location>
        <begin position="1"/>
        <end position="21"/>
    </location>
</feature>
<dbReference type="PANTHER" id="PTHR37610">
    <property type="entry name" value="CCHC-TYPE DOMAIN-CONTAINING PROTEIN"/>
    <property type="match status" value="1"/>
</dbReference>